<dbReference type="SMART" id="SM00342">
    <property type="entry name" value="HTH_ARAC"/>
    <property type="match status" value="1"/>
</dbReference>
<keyword evidence="3" id="KW-0804">Transcription</keyword>
<evidence type="ECO:0000256" key="1">
    <source>
        <dbReference type="ARBA" id="ARBA00023015"/>
    </source>
</evidence>
<evidence type="ECO:0000313" key="6">
    <source>
        <dbReference type="Proteomes" id="UP000199699"/>
    </source>
</evidence>
<feature type="domain" description="HTH araC/xylS-type" evidence="4">
    <location>
        <begin position="193"/>
        <end position="295"/>
    </location>
</feature>
<dbReference type="Gene3D" id="1.10.10.60">
    <property type="entry name" value="Homeodomain-like"/>
    <property type="match status" value="1"/>
</dbReference>
<keyword evidence="6" id="KW-1185">Reference proteome</keyword>
<dbReference type="InterPro" id="IPR009057">
    <property type="entry name" value="Homeodomain-like_sf"/>
</dbReference>
<dbReference type="InterPro" id="IPR050204">
    <property type="entry name" value="AraC_XylS_family_regulators"/>
</dbReference>
<evidence type="ECO:0000313" key="5">
    <source>
        <dbReference type="EMBL" id="SCL27698.1"/>
    </source>
</evidence>
<dbReference type="GO" id="GO:0003700">
    <property type="term" value="F:DNA-binding transcription factor activity"/>
    <property type="evidence" value="ECO:0007669"/>
    <property type="project" value="InterPro"/>
</dbReference>
<keyword evidence="1" id="KW-0805">Transcription regulation</keyword>
<dbReference type="STRING" id="145857.GA0070616_3551"/>
<evidence type="ECO:0000256" key="3">
    <source>
        <dbReference type="ARBA" id="ARBA00023163"/>
    </source>
</evidence>
<protein>
    <submittedName>
        <fullName evidence="5">AraC-type DNA-binding protein</fullName>
    </submittedName>
</protein>
<dbReference type="Pfam" id="PF12833">
    <property type="entry name" value="HTH_18"/>
    <property type="match status" value="1"/>
</dbReference>
<reference evidence="5 6" key="1">
    <citation type="submission" date="2016-06" db="EMBL/GenBank/DDBJ databases">
        <authorList>
            <person name="Kjaerup R.B."/>
            <person name="Dalgaard T.S."/>
            <person name="Juul-Madsen H.R."/>
        </authorList>
    </citation>
    <scope>NUCLEOTIDE SEQUENCE [LARGE SCALE GENOMIC DNA]</scope>
    <source>
        <strain evidence="5 6">DSM 43818</strain>
    </source>
</reference>
<dbReference type="InterPro" id="IPR018060">
    <property type="entry name" value="HTH_AraC"/>
</dbReference>
<dbReference type="Proteomes" id="UP000199699">
    <property type="component" value="Unassembled WGS sequence"/>
</dbReference>
<dbReference type="RefSeq" id="WP_175440109.1">
    <property type="nucleotide sequence ID" value="NZ_FMHT01000003.1"/>
</dbReference>
<proteinExistence type="predicted"/>
<gene>
    <name evidence="5" type="ORF">GA0070616_3551</name>
</gene>
<evidence type="ECO:0000259" key="4">
    <source>
        <dbReference type="PROSITE" id="PS01124"/>
    </source>
</evidence>
<evidence type="ECO:0000256" key="2">
    <source>
        <dbReference type="ARBA" id="ARBA00023125"/>
    </source>
</evidence>
<keyword evidence="2 5" id="KW-0238">DNA-binding</keyword>
<dbReference type="PANTHER" id="PTHR46796">
    <property type="entry name" value="HTH-TYPE TRANSCRIPTIONAL ACTIVATOR RHAS-RELATED"/>
    <property type="match status" value="1"/>
</dbReference>
<dbReference type="PROSITE" id="PS00041">
    <property type="entry name" value="HTH_ARAC_FAMILY_1"/>
    <property type="match status" value="1"/>
</dbReference>
<dbReference type="GO" id="GO:0043565">
    <property type="term" value="F:sequence-specific DNA binding"/>
    <property type="evidence" value="ECO:0007669"/>
    <property type="project" value="InterPro"/>
</dbReference>
<organism evidence="5 6">
    <name type="scientific">Micromonospora nigra</name>
    <dbReference type="NCBI Taxonomy" id="145857"/>
    <lineage>
        <taxon>Bacteria</taxon>
        <taxon>Bacillati</taxon>
        <taxon>Actinomycetota</taxon>
        <taxon>Actinomycetes</taxon>
        <taxon>Micromonosporales</taxon>
        <taxon>Micromonosporaceae</taxon>
        <taxon>Micromonospora</taxon>
    </lineage>
</organism>
<name>A0A1C6SEC1_9ACTN</name>
<dbReference type="PROSITE" id="PS01124">
    <property type="entry name" value="HTH_ARAC_FAMILY_2"/>
    <property type="match status" value="1"/>
</dbReference>
<accession>A0A1C6SEC1</accession>
<dbReference type="EMBL" id="FMHT01000003">
    <property type="protein sequence ID" value="SCL27698.1"/>
    <property type="molecule type" value="Genomic_DNA"/>
</dbReference>
<dbReference type="AlphaFoldDB" id="A0A1C6SEC1"/>
<sequence>MPEGVGSDPRQNTTPARWRVLGHPDGILAYQVRCIVEHHGWSEPAEQESHKVVLGRSGAYRRRVNGRTRFADATSVLMLRPGDELAVAHPLGCGDSYTCLEVDPEVLAARPDADGWLHRTGWDGSADDRLDLAHRLLIAELRRGVDRFEMAERLHRFLDRLLQHSGGSGDGEPPDAALDRTVRRRPATLAAHRQLADRAREVLTAGDFALGLNDVAQRLGTSPHHLSRVFQRVTGSSLTAYRNRLRVRAVLDTLAEADGPPLRELASAYGFADQAHLTRVVRDHVGHPPARLRALLTA</sequence>
<dbReference type="SUPFAM" id="SSF46689">
    <property type="entry name" value="Homeodomain-like"/>
    <property type="match status" value="1"/>
</dbReference>
<dbReference type="PANTHER" id="PTHR46796:SF2">
    <property type="entry name" value="TRANSCRIPTIONAL REGULATORY PROTEIN"/>
    <property type="match status" value="1"/>
</dbReference>
<dbReference type="InterPro" id="IPR018062">
    <property type="entry name" value="HTH_AraC-typ_CS"/>
</dbReference>